<evidence type="ECO:0000256" key="1">
    <source>
        <dbReference type="ARBA" id="ARBA00006091"/>
    </source>
</evidence>
<evidence type="ECO:0000313" key="6">
    <source>
        <dbReference type="Proteomes" id="UP000247233"/>
    </source>
</evidence>
<keyword evidence="2" id="KW-0819">tRNA processing</keyword>
<accession>A0A317VG19</accession>
<dbReference type="PANTHER" id="PTHR28518">
    <property type="entry name" value="TRNA-SPLICING ENDONUCLEASE SUBUNIT SEN15"/>
    <property type="match status" value="1"/>
</dbReference>
<feature type="region of interest" description="Disordered" evidence="3">
    <location>
        <begin position="1"/>
        <end position="35"/>
    </location>
</feature>
<dbReference type="GeneID" id="37067152"/>
<dbReference type="EMBL" id="MSFL01000026">
    <property type="protein sequence ID" value="PWY72389.1"/>
    <property type="molecule type" value="Genomic_DNA"/>
</dbReference>
<proteinExistence type="inferred from homology"/>
<protein>
    <recommendedName>
        <fullName evidence="4">tRNA-splicing endonuclease subunit Sen15 domain-containing protein</fullName>
    </recommendedName>
</protein>
<feature type="compositionally biased region" description="Low complexity" evidence="3">
    <location>
        <begin position="1"/>
        <end position="17"/>
    </location>
</feature>
<dbReference type="Proteomes" id="UP000247233">
    <property type="component" value="Unassembled WGS sequence"/>
</dbReference>
<dbReference type="AlphaFoldDB" id="A0A317VG19"/>
<dbReference type="GO" id="GO:0000379">
    <property type="term" value="P:tRNA-type intron splice site recognition and cleavage"/>
    <property type="evidence" value="ECO:0007669"/>
    <property type="project" value="InterPro"/>
</dbReference>
<dbReference type="InterPro" id="IPR042777">
    <property type="entry name" value="Sen15_fungi"/>
</dbReference>
<evidence type="ECO:0000313" key="5">
    <source>
        <dbReference type="EMBL" id="PWY72389.1"/>
    </source>
</evidence>
<dbReference type="VEuPathDB" id="FungiDB:BO70DRAFT_373457"/>
<dbReference type="FunFam" id="3.40.1350.10:FF:000012">
    <property type="entry name" value="Probable tRNA-splicing endonuclease subunit sen-15"/>
    <property type="match status" value="1"/>
</dbReference>
<dbReference type="InterPro" id="IPR018593">
    <property type="entry name" value="tRNA-endonuc_su_Sen15"/>
</dbReference>
<dbReference type="GO" id="GO:0003676">
    <property type="term" value="F:nucleic acid binding"/>
    <property type="evidence" value="ECO:0007669"/>
    <property type="project" value="InterPro"/>
</dbReference>
<dbReference type="SUPFAM" id="SSF53032">
    <property type="entry name" value="tRNA-intron endonuclease catalytic domain-like"/>
    <property type="match status" value="1"/>
</dbReference>
<feature type="compositionally biased region" description="Low complexity" evidence="3">
    <location>
        <begin position="24"/>
        <end position="35"/>
    </location>
</feature>
<organism evidence="5 6">
    <name type="scientific">Aspergillus heteromorphus CBS 117.55</name>
    <dbReference type="NCBI Taxonomy" id="1448321"/>
    <lineage>
        <taxon>Eukaryota</taxon>
        <taxon>Fungi</taxon>
        <taxon>Dikarya</taxon>
        <taxon>Ascomycota</taxon>
        <taxon>Pezizomycotina</taxon>
        <taxon>Eurotiomycetes</taxon>
        <taxon>Eurotiomycetidae</taxon>
        <taxon>Eurotiales</taxon>
        <taxon>Aspergillaceae</taxon>
        <taxon>Aspergillus</taxon>
        <taxon>Aspergillus subgen. Circumdati</taxon>
    </lineage>
</organism>
<dbReference type="Pfam" id="PF09631">
    <property type="entry name" value="Sen15"/>
    <property type="match status" value="2"/>
</dbReference>
<keyword evidence="6" id="KW-1185">Reference proteome</keyword>
<feature type="domain" description="tRNA-splicing endonuclease subunit Sen15" evidence="4">
    <location>
        <begin position="188"/>
        <end position="231"/>
    </location>
</feature>
<evidence type="ECO:0000256" key="3">
    <source>
        <dbReference type="SAM" id="MobiDB-lite"/>
    </source>
</evidence>
<dbReference type="STRING" id="1448321.A0A317VG19"/>
<dbReference type="GO" id="GO:0000213">
    <property type="term" value="F:tRNA-intron lyase activity"/>
    <property type="evidence" value="ECO:0007669"/>
    <property type="project" value="TreeGrafter"/>
</dbReference>
<feature type="domain" description="tRNA-splicing endonuclease subunit Sen15" evidence="4">
    <location>
        <begin position="46"/>
        <end position="147"/>
    </location>
</feature>
<reference evidence="5 6" key="1">
    <citation type="submission" date="2016-12" db="EMBL/GenBank/DDBJ databases">
        <title>The genomes of Aspergillus section Nigri reveals drivers in fungal speciation.</title>
        <authorList>
            <consortium name="DOE Joint Genome Institute"/>
            <person name="Vesth T.C."/>
            <person name="Nybo J."/>
            <person name="Theobald S."/>
            <person name="Brandl J."/>
            <person name="Frisvad J.C."/>
            <person name="Nielsen K.F."/>
            <person name="Lyhne E.K."/>
            <person name="Kogle M.E."/>
            <person name="Kuo A."/>
            <person name="Riley R."/>
            <person name="Clum A."/>
            <person name="Nolan M."/>
            <person name="Lipzen A."/>
            <person name="Salamov A."/>
            <person name="Henrissat B."/>
            <person name="Wiebenga A."/>
            <person name="De Vries R.P."/>
            <person name="Grigoriev I.V."/>
            <person name="Mortensen U.H."/>
            <person name="Andersen M.R."/>
            <person name="Baker S.E."/>
        </authorList>
    </citation>
    <scope>NUCLEOTIDE SEQUENCE [LARGE SCALE GENOMIC DNA]</scope>
    <source>
        <strain evidence="5 6">CBS 117.55</strain>
    </source>
</reference>
<dbReference type="InterPro" id="IPR011856">
    <property type="entry name" value="tRNA_endonuc-like_dom_sf"/>
</dbReference>
<dbReference type="InterPro" id="IPR036167">
    <property type="entry name" value="tRNA_intron_Endo_cat-like_sf"/>
</dbReference>
<name>A0A317VG19_9EURO</name>
<dbReference type="GO" id="GO:0000214">
    <property type="term" value="C:tRNA-intron endonuclease complex"/>
    <property type="evidence" value="ECO:0007669"/>
    <property type="project" value="InterPro"/>
</dbReference>
<comment type="similarity">
    <text evidence="1">Belongs to the SEN15 family.</text>
</comment>
<comment type="caution">
    <text evidence="5">The sequence shown here is derived from an EMBL/GenBank/DDBJ whole genome shotgun (WGS) entry which is preliminary data.</text>
</comment>
<evidence type="ECO:0000259" key="4">
    <source>
        <dbReference type="Pfam" id="PF09631"/>
    </source>
</evidence>
<dbReference type="OrthoDB" id="10002170at2759"/>
<gene>
    <name evidence="5" type="ORF">BO70DRAFT_373457</name>
</gene>
<sequence length="231" mass="25338">MTTTAMSPPPSSSTTTTIPPPLTPSALTTLISSSSPTTPLSASTIQILHNLQHQHLWTSLRVHDLHLNLPHTTTTSSSSPSDPSPLYLISGIPPHRLYTHPDEQLYILERGLREDDIELERMFVLPTVQGQSWSLRKMAGVFDSLPEGEGGAGGADGGDTETETETDALREVDEGKAAKLREYYAYREKARETREWGGKRILLGMVDRQMGGDGTVVYYVVQDGAVKPRQN</sequence>
<evidence type="ECO:0000256" key="2">
    <source>
        <dbReference type="ARBA" id="ARBA00022694"/>
    </source>
</evidence>
<dbReference type="PANTHER" id="PTHR28518:SF1">
    <property type="entry name" value="TRNA-SPLICING ENDONUCLEASE SUBUNIT SEN15"/>
    <property type="match status" value="1"/>
</dbReference>
<dbReference type="Gene3D" id="3.40.1350.10">
    <property type="match status" value="1"/>
</dbReference>
<dbReference type="RefSeq" id="XP_025396491.1">
    <property type="nucleotide sequence ID" value="XM_025544915.1"/>
</dbReference>